<feature type="region of interest" description="Disordered" evidence="1">
    <location>
        <begin position="131"/>
        <end position="150"/>
    </location>
</feature>
<dbReference type="EMBL" id="JBEPEK010000018">
    <property type="protein sequence ID" value="MER7178707.1"/>
    <property type="molecule type" value="Genomic_DNA"/>
</dbReference>
<accession>A0ABV1WPB1</accession>
<evidence type="ECO:0000313" key="3">
    <source>
        <dbReference type="EMBL" id="MER7178707.1"/>
    </source>
</evidence>
<evidence type="ECO:0000256" key="2">
    <source>
        <dbReference type="SAM" id="Phobius"/>
    </source>
</evidence>
<feature type="compositionally biased region" description="Polar residues" evidence="1">
    <location>
        <begin position="47"/>
        <end position="68"/>
    </location>
</feature>
<keyword evidence="2" id="KW-1133">Transmembrane helix</keyword>
<keyword evidence="4" id="KW-1185">Reference proteome</keyword>
<keyword evidence="2" id="KW-0472">Membrane</keyword>
<proteinExistence type="predicted"/>
<dbReference type="RefSeq" id="WP_350777306.1">
    <property type="nucleotide sequence ID" value="NZ_JBEPEK010000018.1"/>
</dbReference>
<feature type="transmembrane region" description="Helical" evidence="2">
    <location>
        <begin position="13"/>
        <end position="34"/>
    </location>
</feature>
<gene>
    <name evidence="3" type="ORF">ABT404_04315</name>
</gene>
<name>A0ABV1WPB1_9ACTN</name>
<evidence type="ECO:0000256" key="1">
    <source>
        <dbReference type="SAM" id="MobiDB-lite"/>
    </source>
</evidence>
<reference evidence="3 4" key="1">
    <citation type="submission" date="2024-06" db="EMBL/GenBank/DDBJ databases">
        <title>The Natural Products Discovery Center: Release of the First 8490 Sequenced Strains for Exploring Actinobacteria Biosynthetic Diversity.</title>
        <authorList>
            <person name="Kalkreuter E."/>
            <person name="Kautsar S.A."/>
            <person name="Yang D."/>
            <person name="Bader C.D."/>
            <person name="Teijaro C.N."/>
            <person name="Fluegel L."/>
            <person name="Davis C.M."/>
            <person name="Simpson J.R."/>
            <person name="Lauterbach L."/>
            <person name="Steele A.D."/>
            <person name="Gui C."/>
            <person name="Meng S."/>
            <person name="Li G."/>
            <person name="Viehrig K."/>
            <person name="Ye F."/>
            <person name="Su P."/>
            <person name="Kiefer A.F."/>
            <person name="Nichols A."/>
            <person name="Cepeda A.J."/>
            <person name="Yan W."/>
            <person name="Fan B."/>
            <person name="Jiang Y."/>
            <person name="Adhikari A."/>
            <person name="Zheng C.-J."/>
            <person name="Schuster L."/>
            <person name="Cowan T.M."/>
            <person name="Smanski M.J."/>
            <person name="Chevrette M.G."/>
            <person name="De Carvalho L.P.S."/>
            <person name="Shen B."/>
        </authorList>
    </citation>
    <scope>NUCLEOTIDE SEQUENCE [LARGE SCALE GENOMIC DNA]</scope>
    <source>
        <strain evidence="3 4">NPDC000234</strain>
    </source>
</reference>
<keyword evidence="2" id="KW-0812">Transmembrane</keyword>
<organism evidence="3 4">
    <name type="scientific">Streptomyces hyaluromycini</name>
    <dbReference type="NCBI Taxonomy" id="1377993"/>
    <lineage>
        <taxon>Bacteria</taxon>
        <taxon>Bacillati</taxon>
        <taxon>Actinomycetota</taxon>
        <taxon>Actinomycetes</taxon>
        <taxon>Kitasatosporales</taxon>
        <taxon>Streptomycetaceae</taxon>
        <taxon>Streptomyces</taxon>
    </lineage>
</organism>
<evidence type="ECO:0000313" key="4">
    <source>
        <dbReference type="Proteomes" id="UP001474181"/>
    </source>
</evidence>
<feature type="region of interest" description="Disordered" evidence="1">
    <location>
        <begin position="39"/>
        <end position="107"/>
    </location>
</feature>
<sequence>MGEILVKNSRRKIGLWAGAGFTFLVLAVVLLVAATADSGSPGEQGGSAPSTSWYATQPQQSVTASAPSELSEEPTDEPTAPASPLPVVTQTVISVSPGGGGGGGGNDVIASIGTLLSGLAAVGTLLHAVQLSRRNRRPDPESEPTPAPPS</sequence>
<protein>
    <submittedName>
        <fullName evidence="3">Uncharacterized protein</fullName>
    </submittedName>
</protein>
<feature type="compositionally biased region" description="Gly residues" evidence="1">
    <location>
        <begin position="97"/>
        <end position="106"/>
    </location>
</feature>
<comment type="caution">
    <text evidence="3">The sequence shown here is derived from an EMBL/GenBank/DDBJ whole genome shotgun (WGS) entry which is preliminary data.</text>
</comment>
<dbReference type="Proteomes" id="UP001474181">
    <property type="component" value="Unassembled WGS sequence"/>
</dbReference>
<feature type="transmembrane region" description="Helical" evidence="2">
    <location>
        <begin position="108"/>
        <end position="129"/>
    </location>
</feature>